<comment type="caution">
    <text evidence="1">The sequence shown here is derived from an EMBL/GenBank/DDBJ whole genome shotgun (WGS) entry which is preliminary data.</text>
</comment>
<dbReference type="SMART" id="SM00567">
    <property type="entry name" value="EZ_HEAT"/>
    <property type="match status" value="2"/>
</dbReference>
<dbReference type="PROSITE" id="PS51257">
    <property type="entry name" value="PROKAR_LIPOPROTEIN"/>
    <property type="match status" value="1"/>
</dbReference>
<organism evidence="1 2">
    <name type="scientific">Archangium lansingense</name>
    <dbReference type="NCBI Taxonomy" id="2995310"/>
    <lineage>
        <taxon>Bacteria</taxon>
        <taxon>Pseudomonadati</taxon>
        <taxon>Myxococcota</taxon>
        <taxon>Myxococcia</taxon>
        <taxon>Myxococcales</taxon>
        <taxon>Cystobacterineae</taxon>
        <taxon>Archangiaceae</taxon>
        <taxon>Archangium</taxon>
    </lineage>
</organism>
<evidence type="ECO:0000313" key="1">
    <source>
        <dbReference type="EMBL" id="MCY1077659.1"/>
    </source>
</evidence>
<dbReference type="Proteomes" id="UP001207654">
    <property type="component" value="Unassembled WGS sequence"/>
</dbReference>
<dbReference type="Gene3D" id="1.25.10.10">
    <property type="entry name" value="Leucine-rich Repeat Variant"/>
    <property type="match status" value="1"/>
</dbReference>
<name>A0ABT4A8S9_9BACT</name>
<reference evidence="1 2" key="1">
    <citation type="submission" date="2022-11" db="EMBL/GenBank/DDBJ databases">
        <title>Minimal conservation of predation-associated metabolite biosynthetic gene clusters underscores biosynthetic potential of Myxococcota including descriptions for ten novel species: Archangium lansinium sp. nov., Myxococcus landrumus sp. nov., Nannocystis bai.</title>
        <authorList>
            <person name="Ahearne A."/>
            <person name="Stevens C."/>
            <person name="Phillips K."/>
        </authorList>
    </citation>
    <scope>NUCLEOTIDE SEQUENCE [LARGE SCALE GENOMIC DNA]</scope>
    <source>
        <strain evidence="1 2">MIWBW</strain>
    </source>
</reference>
<dbReference type="InterPro" id="IPR011989">
    <property type="entry name" value="ARM-like"/>
</dbReference>
<protein>
    <submittedName>
        <fullName evidence="1">HEAT repeat domain-containing protein</fullName>
    </submittedName>
</protein>
<accession>A0ABT4A8S9</accession>
<gene>
    <name evidence="1" type="ORF">OV287_24610</name>
</gene>
<dbReference type="EMBL" id="JAPNKA010000001">
    <property type="protein sequence ID" value="MCY1077659.1"/>
    <property type="molecule type" value="Genomic_DNA"/>
</dbReference>
<dbReference type="InterPro" id="IPR016024">
    <property type="entry name" value="ARM-type_fold"/>
</dbReference>
<dbReference type="Pfam" id="PF13646">
    <property type="entry name" value="HEAT_2"/>
    <property type="match status" value="1"/>
</dbReference>
<sequence length="311" mass="33957">MKPGLLIALVALMLGACRSREPSFPVEHVSLKGATVVDNGLLGWAPSSVHELFTRTLRDSRRFEFLEEGGKGKGEKDKRALEAWSFTLELPFTREALKDGSSFSFAEVGVTLAMERPGVEHDQRYQVVGLGEVRVEGKTPEARREALREALRRAFTQVTHAAALQLAAVERPDAALVQDLQSQDERVREFALRVLADRRNPAAAPLLIRQLEEDDPQVVRQAIGALAEMKAPGAVPALIDLVKDREVGFVQEVVFAIGEIGGTEAEAYLFTVAQGHDQPDVQAAAKQALDTLLASRKLAAPEARGTDRAEH</sequence>
<proteinExistence type="predicted"/>
<keyword evidence="2" id="KW-1185">Reference proteome</keyword>
<dbReference type="RefSeq" id="WP_267536477.1">
    <property type="nucleotide sequence ID" value="NZ_JAPNKA010000001.1"/>
</dbReference>
<dbReference type="InterPro" id="IPR004155">
    <property type="entry name" value="PBS_lyase_HEAT"/>
</dbReference>
<evidence type="ECO:0000313" key="2">
    <source>
        <dbReference type="Proteomes" id="UP001207654"/>
    </source>
</evidence>
<dbReference type="SUPFAM" id="SSF48371">
    <property type="entry name" value="ARM repeat"/>
    <property type="match status" value="1"/>
</dbReference>